<reference evidence="1 2" key="1">
    <citation type="submission" date="2019-05" db="EMBL/GenBank/DDBJ databases">
        <title>Another draft genome of Portunus trituberculatus and its Hox gene families provides insights of decapod evolution.</title>
        <authorList>
            <person name="Jeong J.-H."/>
            <person name="Song I."/>
            <person name="Kim S."/>
            <person name="Choi T."/>
            <person name="Kim D."/>
            <person name="Ryu S."/>
            <person name="Kim W."/>
        </authorList>
    </citation>
    <scope>NUCLEOTIDE SEQUENCE [LARGE SCALE GENOMIC DNA]</scope>
    <source>
        <tissue evidence="1">Muscle</tissue>
    </source>
</reference>
<dbReference type="Proteomes" id="UP000324222">
    <property type="component" value="Unassembled WGS sequence"/>
</dbReference>
<comment type="caution">
    <text evidence="1">The sequence shown here is derived from an EMBL/GenBank/DDBJ whole genome shotgun (WGS) entry which is preliminary data.</text>
</comment>
<dbReference type="OrthoDB" id="6379886at2759"/>
<dbReference type="EMBL" id="VSRR010125452">
    <property type="protein sequence ID" value="MPD01023.1"/>
    <property type="molecule type" value="Genomic_DNA"/>
</dbReference>
<evidence type="ECO:0000313" key="2">
    <source>
        <dbReference type="Proteomes" id="UP000324222"/>
    </source>
</evidence>
<accession>A0A5B7JY69</accession>
<gene>
    <name evidence="1" type="primary">TCB1_3</name>
    <name evidence="1" type="ORF">E2C01_096533</name>
</gene>
<dbReference type="AlphaFoldDB" id="A0A5B7JY69"/>
<sequence length="157" mass="18128">MLWSDESIFRVTDNARGNVYRRPGSDRLDPKFCYHTVKHPESLMASGCFTFFNIAVLKSAVLRCHTAKSVTQWLSDSEVNFISDWPSNSPNLSLIENLWSIIKHRLQGKDTSTLTKLETVIKEEWLNFDHTILENLANSLPSRLKECIRRKGKPIDY</sequence>
<organism evidence="1 2">
    <name type="scientific">Portunus trituberculatus</name>
    <name type="common">Swimming crab</name>
    <name type="synonym">Neptunus trituberculatus</name>
    <dbReference type="NCBI Taxonomy" id="210409"/>
    <lineage>
        <taxon>Eukaryota</taxon>
        <taxon>Metazoa</taxon>
        <taxon>Ecdysozoa</taxon>
        <taxon>Arthropoda</taxon>
        <taxon>Crustacea</taxon>
        <taxon>Multicrustacea</taxon>
        <taxon>Malacostraca</taxon>
        <taxon>Eumalacostraca</taxon>
        <taxon>Eucarida</taxon>
        <taxon>Decapoda</taxon>
        <taxon>Pleocyemata</taxon>
        <taxon>Brachyura</taxon>
        <taxon>Eubrachyura</taxon>
        <taxon>Portunoidea</taxon>
        <taxon>Portunidae</taxon>
        <taxon>Portuninae</taxon>
        <taxon>Portunus</taxon>
    </lineage>
</organism>
<protein>
    <submittedName>
        <fullName evidence="1">Transposable element Tcb1 transposase</fullName>
    </submittedName>
</protein>
<dbReference type="InterPro" id="IPR036397">
    <property type="entry name" value="RNaseH_sf"/>
</dbReference>
<dbReference type="GO" id="GO:0003676">
    <property type="term" value="F:nucleic acid binding"/>
    <property type="evidence" value="ECO:0007669"/>
    <property type="project" value="InterPro"/>
</dbReference>
<proteinExistence type="predicted"/>
<name>A0A5B7JY69_PORTR</name>
<keyword evidence="2" id="KW-1185">Reference proteome</keyword>
<dbReference type="Gene3D" id="3.30.420.10">
    <property type="entry name" value="Ribonuclease H-like superfamily/Ribonuclease H"/>
    <property type="match status" value="1"/>
</dbReference>
<evidence type="ECO:0000313" key="1">
    <source>
        <dbReference type="EMBL" id="MPD01023.1"/>
    </source>
</evidence>